<keyword evidence="8" id="KW-0407">Ion channel</keyword>
<keyword evidence="4 8" id="KW-1133">Transmembrane helix</keyword>
<dbReference type="KEGG" id="maqe:RJ40_01310"/>
<keyword evidence="8" id="KW-0813">Transport</keyword>
<proteinExistence type="inferred from homology"/>
<evidence type="ECO:0000256" key="5">
    <source>
        <dbReference type="ARBA" id="ARBA00023136"/>
    </source>
</evidence>
<gene>
    <name evidence="8 9" type="primary">crcB</name>
    <name evidence="8" type="synonym">fluC</name>
    <name evidence="9" type="ORF">RJ40_01310</name>
</gene>
<evidence type="ECO:0000313" key="9">
    <source>
        <dbReference type="EMBL" id="QSZ66230.1"/>
    </source>
</evidence>
<dbReference type="NCBIfam" id="TIGR00494">
    <property type="entry name" value="crcB"/>
    <property type="match status" value="1"/>
</dbReference>
<dbReference type="PANTHER" id="PTHR28259:SF1">
    <property type="entry name" value="FLUORIDE EXPORT PROTEIN 1-RELATED"/>
    <property type="match status" value="1"/>
</dbReference>
<organism evidence="9 10">
    <name type="scientific">Methanofollis aquaemaris</name>
    <dbReference type="NCBI Taxonomy" id="126734"/>
    <lineage>
        <taxon>Archaea</taxon>
        <taxon>Methanobacteriati</taxon>
        <taxon>Methanobacteriota</taxon>
        <taxon>Stenosarchaea group</taxon>
        <taxon>Methanomicrobia</taxon>
        <taxon>Methanomicrobiales</taxon>
        <taxon>Methanomicrobiaceae</taxon>
        <taxon>Methanofollis</taxon>
    </lineage>
</organism>
<keyword evidence="8" id="KW-0406">Ion transport</keyword>
<evidence type="ECO:0000256" key="3">
    <source>
        <dbReference type="ARBA" id="ARBA00022692"/>
    </source>
</evidence>
<evidence type="ECO:0000313" key="10">
    <source>
        <dbReference type="Proteomes" id="UP001042704"/>
    </source>
</evidence>
<feature type="transmembrane region" description="Helical" evidence="8">
    <location>
        <begin position="6"/>
        <end position="25"/>
    </location>
</feature>
<comment type="similarity">
    <text evidence="6 8">Belongs to the fluoride channel Fluc/FEX (TC 1.A.43) family.</text>
</comment>
<dbReference type="PANTHER" id="PTHR28259">
    <property type="entry name" value="FLUORIDE EXPORT PROTEIN 1-RELATED"/>
    <property type="match status" value="1"/>
</dbReference>
<dbReference type="Proteomes" id="UP001042704">
    <property type="component" value="Chromosome"/>
</dbReference>
<dbReference type="HAMAP" id="MF_00454">
    <property type="entry name" value="FluC"/>
    <property type="match status" value="1"/>
</dbReference>
<dbReference type="GO" id="GO:0140114">
    <property type="term" value="P:cellular detoxification of fluoride"/>
    <property type="evidence" value="ECO:0007669"/>
    <property type="project" value="UniProtKB-UniRule"/>
</dbReference>
<evidence type="ECO:0000256" key="1">
    <source>
        <dbReference type="ARBA" id="ARBA00004651"/>
    </source>
</evidence>
<dbReference type="GO" id="GO:0062054">
    <property type="term" value="F:fluoride channel activity"/>
    <property type="evidence" value="ECO:0007669"/>
    <property type="project" value="UniProtKB-UniRule"/>
</dbReference>
<protein>
    <recommendedName>
        <fullName evidence="8">Fluoride-specific ion channel FluC</fullName>
    </recommendedName>
</protein>
<name>A0A8A3S3J8_9EURY</name>
<evidence type="ECO:0000256" key="2">
    <source>
        <dbReference type="ARBA" id="ARBA00022475"/>
    </source>
</evidence>
<dbReference type="EMBL" id="CP036172">
    <property type="protein sequence ID" value="QSZ66230.1"/>
    <property type="molecule type" value="Genomic_DNA"/>
</dbReference>
<comment type="subcellular location">
    <subcellularLocation>
        <location evidence="1 8">Cell membrane</location>
        <topology evidence="1 8">Multi-pass membrane protein</topology>
    </subcellularLocation>
</comment>
<feature type="binding site" evidence="8">
    <location>
        <position position="74"/>
    </location>
    <ligand>
        <name>Na(+)</name>
        <dbReference type="ChEBI" id="CHEBI:29101"/>
        <note>structural</note>
    </ligand>
</feature>
<keyword evidence="8" id="KW-0479">Metal-binding</keyword>
<comment type="function">
    <text evidence="8">Fluoride-specific ion channel. Important for reducing fluoride concentration in the cell, thus reducing its toxicity.</text>
</comment>
<evidence type="ECO:0000256" key="4">
    <source>
        <dbReference type="ARBA" id="ARBA00022989"/>
    </source>
</evidence>
<dbReference type="GO" id="GO:0005886">
    <property type="term" value="C:plasma membrane"/>
    <property type="evidence" value="ECO:0007669"/>
    <property type="project" value="UniProtKB-SubCell"/>
</dbReference>
<dbReference type="GeneID" id="76422952"/>
<dbReference type="RefSeq" id="WP_265581550.1">
    <property type="nucleotide sequence ID" value="NZ_CP036172.1"/>
</dbReference>
<keyword evidence="10" id="KW-1185">Reference proteome</keyword>
<comment type="catalytic activity">
    <reaction evidence="7">
        <text>fluoride(in) = fluoride(out)</text>
        <dbReference type="Rhea" id="RHEA:76159"/>
        <dbReference type="ChEBI" id="CHEBI:17051"/>
    </reaction>
    <physiologicalReaction direction="left-to-right" evidence="7">
        <dbReference type="Rhea" id="RHEA:76160"/>
    </physiologicalReaction>
</comment>
<keyword evidence="5 8" id="KW-0472">Membrane</keyword>
<dbReference type="GO" id="GO:0046872">
    <property type="term" value="F:metal ion binding"/>
    <property type="evidence" value="ECO:0007669"/>
    <property type="project" value="UniProtKB-KW"/>
</dbReference>
<accession>A0A8A3S3J8</accession>
<comment type="activity regulation">
    <text evidence="8">Na(+) is not transported, but it plays an essential structural role and its presence is essential for fluoride channel function.</text>
</comment>
<feature type="transmembrane region" description="Helical" evidence="8">
    <location>
        <begin position="94"/>
        <end position="115"/>
    </location>
</feature>
<dbReference type="AlphaFoldDB" id="A0A8A3S3J8"/>
<dbReference type="Pfam" id="PF02537">
    <property type="entry name" value="CRCB"/>
    <property type="match status" value="1"/>
</dbReference>
<keyword evidence="8" id="KW-0915">Sodium</keyword>
<feature type="transmembrane region" description="Helical" evidence="8">
    <location>
        <begin position="65"/>
        <end position="82"/>
    </location>
</feature>
<reference evidence="9" key="1">
    <citation type="journal article" date="2001" name="Int. J. Syst. Evol. Microbiol.">
        <title>Methanofollis aquaemaris sp. nov., a methanogen isolated from an aquaculture fish pond.</title>
        <authorList>
            <person name="Lai M.C."/>
            <person name="Chen S.C."/>
        </authorList>
    </citation>
    <scope>NUCLEOTIDE SEQUENCE</scope>
    <source>
        <strain evidence="9">N2F9704</strain>
    </source>
</reference>
<dbReference type="InterPro" id="IPR003691">
    <property type="entry name" value="FluC"/>
</dbReference>
<evidence type="ECO:0000256" key="6">
    <source>
        <dbReference type="ARBA" id="ARBA00035120"/>
    </source>
</evidence>
<keyword evidence="2 8" id="KW-1003">Cell membrane</keyword>
<reference evidence="9" key="2">
    <citation type="submission" date="2019-02" db="EMBL/GenBank/DDBJ databases">
        <authorList>
            <person name="Chen S.-C."/>
            <person name="Chien H.-H."/>
            <person name="Lai M.-C."/>
        </authorList>
    </citation>
    <scope>NUCLEOTIDE SEQUENCE</scope>
    <source>
        <strain evidence="9">N2F9704</strain>
    </source>
</reference>
<keyword evidence="3 8" id="KW-0812">Transmembrane</keyword>
<feature type="binding site" evidence="8">
    <location>
        <position position="77"/>
    </location>
    <ligand>
        <name>Na(+)</name>
        <dbReference type="ChEBI" id="CHEBI:29101"/>
        <note>structural</note>
    </ligand>
</feature>
<feature type="transmembrane region" description="Helical" evidence="8">
    <location>
        <begin position="32"/>
        <end position="53"/>
    </location>
</feature>
<sequence length="128" mass="13755">MQTWIIVGIGGFIGAVLRYFTSGWLQGSVGTFPVGTLGVNVIGSFFIGVVMYLSEYGGVFDMETRIFLTLGILGAFTTMSTFSYESFRLLEQQAFGLFALNLLATITLTLLAVWAGKIGAGYLVEAAL</sequence>
<evidence type="ECO:0000256" key="7">
    <source>
        <dbReference type="ARBA" id="ARBA00035585"/>
    </source>
</evidence>
<evidence type="ECO:0000256" key="8">
    <source>
        <dbReference type="HAMAP-Rule" id="MF_00454"/>
    </source>
</evidence>